<comment type="subcellular location">
    <subcellularLocation>
        <location evidence="1">Nucleus</location>
    </subcellularLocation>
</comment>
<evidence type="ECO:0000256" key="6">
    <source>
        <dbReference type="SAM" id="MobiDB-lite"/>
    </source>
</evidence>
<dbReference type="Proteomes" id="UP001497516">
    <property type="component" value="Chromosome 4"/>
</dbReference>
<dbReference type="InterPro" id="IPR047265">
    <property type="entry name" value="PIF1-like_bHLH"/>
</dbReference>
<organism evidence="8 9">
    <name type="scientific">Linum trigynum</name>
    <dbReference type="NCBI Taxonomy" id="586398"/>
    <lineage>
        <taxon>Eukaryota</taxon>
        <taxon>Viridiplantae</taxon>
        <taxon>Streptophyta</taxon>
        <taxon>Embryophyta</taxon>
        <taxon>Tracheophyta</taxon>
        <taxon>Spermatophyta</taxon>
        <taxon>Magnoliopsida</taxon>
        <taxon>eudicotyledons</taxon>
        <taxon>Gunneridae</taxon>
        <taxon>Pentapetalae</taxon>
        <taxon>rosids</taxon>
        <taxon>fabids</taxon>
        <taxon>Malpighiales</taxon>
        <taxon>Linaceae</taxon>
        <taxon>Linum</taxon>
    </lineage>
</organism>
<feature type="domain" description="BHLH" evidence="7">
    <location>
        <begin position="151"/>
        <end position="200"/>
    </location>
</feature>
<dbReference type="AlphaFoldDB" id="A0AAV2E6J2"/>
<gene>
    <name evidence="8" type="ORF">LTRI10_LOCUS22917</name>
</gene>
<feature type="compositionally biased region" description="Low complexity" evidence="6">
    <location>
        <begin position="136"/>
        <end position="145"/>
    </location>
</feature>
<feature type="region of interest" description="Disordered" evidence="6">
    <location>
        <begin position="1"/>
        <end position="166"/>
    </location>
</feature>
<dbReference type="CDD" id="cd11445">
    <property type="entry name" value="bHLH_AtPIF_like"/>
    <property type="match status" value="1"/>
</dbReference>
<dbReference type="SMART" id="SM00353">
    <property type="entry name" value="HLH"/>
    <property type="match status" value="1"/>
</dbReference>
<dbReference type="InterPro" id="IPR031066">
    <property type="entry name" value="bHLH_ALC-like_plant"/>
</dbReference>
<dbReference type="EMBL" id="OZ034817">
    <property type="protein sequence ID" value="CAL1381543.1"/>
    <property type="molecule type" value="Genomic_DNA"/>
</dbReference>
<dbReference type="Gene3D" id="4.10.280.10">
    <property type="entry name" value="Helix-loop-helix DNA-binding domain"/>
    <property type="match status" value="1"/>
</dbReference>
<dbReference type="SUPFAM" id="SSF47459">
    <property type="entry name" value="HLH, helix-loop-helix DNA-binding domain"/>
    <property type="match status" value="1"/>
</dbReference>
<accession>A0AAV2E6J2</accession>
<dbReference type="GO" id="GO:0046983">
    <property type="term" value="F:protein dimerization activity"/>
    <property type="evidence" value="ECO:0007669"/>
    <property type="project" value="InterPro"/>
</dbReference>
<evidence type="ECO:0000313" key="8">
    <source>
        <dbReference type="EMBL" id="CAL1381543.1"/>
    </source>
</evidence>
<dbReference type="InterPro" id="IPR011598">
    <property type="entry name" value="bHLH_dom"/>
</dbReference>
<reference evidence="8 9" key="1">
    <citation type="submission" date="2024-04" db="EMBL/GenBank/DDBJ databases">
        <authorList>
            <person name="Fracassetti M."/>
        </authorList>
    </citation>
    <scope>NUCLEOTIDE SEQUENCE [LARGE SCALE GENOMIC DNA]</scope>
</reference>
<evidence type="ECO:0000256" key="4">
    <source>
        <dbReference type="ARBA" id="ARBA00023163"/>
    </source>
</evidence>
<feature type="compositionally biased region" description="Polar residues" evidence="6">
    <location>
        <begin position="1"/>
        <end position="10"/>
    </location>
</feature>
<proteinExistence type="predicted"/>
<dbReference type="PANTHER" id="PTHR45855">
    <property type="entry name" value="TRANSCRIPTION FACTOR PIF1-RELATED"/>
    <property type="match status" value="1"/>
</dbReference>
<protein>
    <recommendedName>
        <fullName evidence="7">BHLH domain-containing protein</fullName>
    </recommendedName>
</protein>
<dbReference type="InterPro" id="IPR036638">
    <property type="entry name" value="HLH_DNA-bd_sf"/>
</dbReference>
<dbReference type="PROSITE" id="PS50888">
    <property type="entry name" value="BHLH"/>
    <property type="match status" value="1"/>
</dbReference>
<keyword evidence="9" id="KW-1185">Reference proteome</keyword>
<evidence type="ECO:0000256" key="1">
    <source>
        <dbReference type="ARBA" id="ARBA00004123"/>
    </source>
</evidence>
<dbReference type="GO" id="GO:0005634">
    <property type="term" value="C:nucleus"/>
    <property type="evidence" value="ECO:0007669"/>
    <property type="project" value="UniProtKB-SubCell"/>
</dbReference>
<keyword evidence="5" id="KW-0539">Nucleus</keyword>
<name>A0AAV2E6J2_9ROSI</name>
<evidence type="ECO:0000313" key="9">
    <source>
        <dbReference type="Proteomes" id="UP001497516"/>
    </source>
</evidence>
<evidence type="ECO:0000256" key="5">
    <source>
        <dbReference type="ARBA" id="ARBA00023242"/>
    </source>
</evidence>
<feature type="compositionally biased region" description="Pro residues" evidence="6">
    <location>
        <begin position="41"/>
        <end position="52"/>
    </location>
</feature>
<dbReference type="Pfam" id="PF00010">
    <property type="entry name" value="HLH"/>
    <property type="match status" value="1"/>
</dbReference>
<evidence type="ECO:0000259" key="7">
    <source>
        <dbReference type="PROSITE" id="PS50888"/>
    </source>
</evidence>
<evidence type="ECO:0000256" key="2">
    <source>
        <dbReference type="ARBA" id="ARBA00023015"/>
    </source>
</evidence>
<keyword evidence="4" id="KW-0804">Transcription</keyword>
<dbReference type="GO" id="GO:0003677">
    <property type="term" value="F:DNA binding"/>
    <property type="evidence" value="ECO:0007669"/>
    <property type="project" value="UniProtKB-KW"/>
</dbReference>
<dbReference type="PANTHER" id="PTHR45855:SF12">
    <property type="entry name" value="TRANSCRIPTION FACTOR PIF7-LIKE ISOFORM X1"/>
    <property type="match status" value="1"/>
</dbReference>
<feature type="compositionally biased region" description="Polar residues" evidence="6">
    <location>
        <begin position="146"/>
        <end position="157"/>
    </location>
</feature>
<keyword evidence="3" id="KW-0238">DNA-binding</keyword>
<keyword evidence="2" id="KW-0805">Transcription regulation</keyword>
<sequence length="360" mass="39274">MNGLGSSQNPTPKPIWVGSSRNNNNNNDTLESIVHQATFLKPPPAAVQPPPDTKSATTGPCRKRIRQGDGDQRGCATAAASGGESDGTVMTWPLPASFQTSCKRTALQPHKDHASRARSVGNDGVEDDDEEESNKTETTSKTLSSANTRSRTSTVHNQSERRRRERINQKMKALQKLVPNAHKTDKASMLEEVIDYLKQLQAQVEMMSHARSLVAAPQMMIPFDAHALHQQQEQQKQQQQQHQLQMSILAAAHSATMGVGLGMGMVHNFPFLHLPTTMPTSPPQFLHSQVSNSNGASSSVGPFDALAQSKSMEIYMGNLAAIYQHQLHQLGSLVHGTHAINGASHSQQSYSYHNQNQGGR</sequence>
<evidence type="ECO:0000256" key="3">
    <source>
        <dbReference type="ARBA" id="ARBA00023125"/>
    </source>
</evidence>